<dbReference type="SUPFAM" id="SSF161098">
    <property type="entry name" value="MetI-like"/>
    <property type="match status" value="1"/>
</dbReference>
<dbReference type="PANTHER" id="PTHR47737:SF1">
    <property type="entry name" value="GLYCINE BETAINE_PROLINE BETAINE TRANSPORT SYSTEM PERMEASE PROTEIN PROW"/>
    <property type="match status" value="1"/>
</dbReference>
<dbReference type="PROSITE" id="PS50928">
    <property type="entry name" value="ABC_TM1"/>
    <property type="match status" value="1"/>
</dbReference>
<keyword evidence="3" id="KW-1003">Cell membrane</keyword>
<keyword evidence="10" id="KW-1185">Reference proteome</keyword>
<feature type="transmembrane region" description="Helical" evidence="7">
    <location>
        <begin position="258"/>
        <end position="275"/>
    </location>
</feature>
<dbReference type="EMBL" id="BAAAYG010000010">
    <property type="protein sequence ID" value="GAA3287035.1"/>
    <property type="molecule type" value="Genomic_DNA"/>
</dbReference>
<dbReference type="Gene3D" id="1.10.3720.10">
    <property type="entry name" value="MetI-like"/>
    <property type="match status" value="1"/>
</dbReference>
<evidence type="ECO:0000256" key="7">
    <source>
        <dbReference type="RuleBase" id="RU363032"/>
    </source>
</evidence>
<evidence type="ECO:0000313" key="10">
    <source>
        <dbReference type="Proteomes" id="UP001501736"/>
    </source>
</evidence>
<organism evidence="9 10">
    <name type="scientific">Nesterenkonia halobia</name>
    <dbReference type="NCBI Taxonomy" id="37922"/>
    <lineage>
        <taxon>Bacteria</taxon>
        <taxon>Bacillati</taxon>
        <taxon>Actinomycetota</taxon>
        <taxon>Actinomycetes</taxon>
        <taxon>Micrococcales</taxon>
        <taxon>Micrococcaceae</taxon>
        <taxon>Nesterenkonia</taxon>
    </lineage>
</organism>
<name>A0ABP6RF57_9MICC</name>
<evidence type="ECO:0000259" key="8">
    <source>
        <dbReference type="PROSITE" id="PS50928"/>
    </source>
</evidence>
<feature type="domain" description="ABC transmembrane type-1" evidence="8">
    <location>
        <begin position="100"/>
        <end position="279"/>
    </location>
</feature>
<protein>
    <submittedName>
        <fullName evidence="9">Proline/glycine betaine ABC transporter permease</fullName>
    </submittedName>
</protein>
<evidence type="ECO:0000256" key="5">
    <source>
        <dbReference type="ARBA" id="ARBA00022989"/>
    </source>
</evidence>
<feature type="transmembrane region" description="Helical" evidence="7">
    <location>
        <begin position="148"/>
        <end position="174"/>
    </location>
</feature>
<sequence>MIRAAAEADGSRVIPRVPVGEWIDTGFDWLKDTFEVFFDFVSTFITSVGDGFLAVLTSFDALVLLVVFALIGWALKSWKLGVLSAVLMAFIISVDMWQEAMDTFVMVVIAAAIALIIGIPLGILAARSEKVSNTVRPVLDLMQTMPPFVWLVPVVALFSVGFAPGVVATLIFCLPPGVRFTELGIRQVDAEVVEAGHAFGSTPGQILRRIQIPLAMPTIMAGVNQVIMLALSMAVIAGLVGAGGLGGEVSKAMSTIDIALGFEAGLSVVALAIYLDRVTAAIGNRSAGGGMISRLLQRRREAKTVAAA</sequence>
<dbReference type="CDD" id="cd06261">
    <property type="entry name" value="TM_PBP2"/>
    <property type="match status" value="1"/>
</dbReference>
<feature type="transmembrane region" description="Helical" evidence="7">
    <location>
        <begin position="226"/>
        <end position="246"/>
    </location>
</feature>
<dbReference type="InterPro" id="IPR035906">
    <property type="entry name" value="MetI-like_sf"/>
</dbReference>
<dbReference type="Pfam" id="PF00528">
    <property type="entry name" value="BPD_transp_1"/>
    <property type="match status" value="1"/>
</dbReference>
<evidence type="ECO:0000256" key="6">
    <source>
        <dbReference type="ARBA" id="ARBA00023136"/>
    </source>
</evidence>
<comment type="similarity">
    <text evidence="7">Belongs to the binding-protein-dependent transport system permease family.</text>
</comment>
<gene>
    <name evidence="9" type="ORF">GCM10020260_22860</name>
</gene>
<reference evidence="10" key="1">
    <citation type="journal article" date="2019" name="Int. J. Syst. Evol. Microbiol.">
        <title>The Global Catalogue of Microorganisms (GCM) 10K type strain sequencing project: providing services to taxonomists for standard genome sequencing and annotation.</title>
        <authorList>
            <consortium name="The Broad Institute Genomics Platform"/>
            <consortium name="The Broad Institute Genome Sequencing Center for Infectious Disease"/>
            <person name="Wu L."/>
            <person name="Ma J."/>
        </authorList>
    </citation>
    <scope>NUCLEOTIDE SEQUENCE [LARGE SCALE GENOMIC DNA]</scope>
    <source>
        <strain evidence="10">JCM 11483</strain>
    </source>
</reference>
<comment type="subcellular location">
    <subcellularLocation>
        <location evidence="7">Cell membrane</location>
        <topology evidence="7">Multi-pass membrane protein</topology>
    </subcellularLocation>
    <subcellularLocation>
        <location evidence="1">Membrane</location>
        <topology evidence="1">Multi-pass membrane protein</topology>
    </subcellularLocation>
</comment>
<keyword evidence="2 7" id="KW-0813">Transport</keyword>
<keyword evidence="6 7" id="KW-0472">Membrane</keyword>
<keyword evidence="5 7" id="KW-1133">Transmembrane helix</keyword>
<keyword evidence="4 7" id="KW-0812">Transmembrane</keyword>
<dbReference type="RefSeq" id="WP_344721464.1">
    <property type="nucleotide sequence ID" value="NZ_BAAAYG010000010.1"/>
</dbReference>
<feature type="transmembrane region" description="Helical" evidence="7">
    <location>
        <begin position="52"/>
        <end position="74"/>
    </location>
</feature>
<evidence type="ECO:0000256" key="1">
    <source>
        <dbReference type="ARBA" id="ARBA00004141"/>
    </source>
</evidence>
<evidence type="ECO:0000313" key="9">
    <source>
        <dbReference type="EMBL" id="GAA3287035.1"/>
    </source>
</evidence>
<evidence type="ECO:0000256" key="4">
    <source>
        <dbReference type="ARBA" id="ARBA00022692"/>
    </source>
</evidence>
<comment type="caution">
    <text evidence="9">The sequence shown here is derived from an EMBL/GenBank/DDBJ whole genome shotgun (WGS) entry which is preliminary data.</text>
</comment>
<dbReference type="Proteomes" id="UP001501736">
    <property type="component" value="Unassembled WGS sequence"/>
</dbReference>
<dbReference type="PANTHER" id="PTHR47737">
    <property type="entry name" value="GLYCINE BETAINE/PROLINE BETAINE TRANSPORT SYSTEM PERMEASE PROTEIN PROW"/>
    <property type="match status" value="1"/>
</dbReference>
<evidence type="ECO:0000256" key="3">
    <source>
        <dbReference type="ARBA" id="ARBA00022475"/>
    </source>
</evidence>
<feature type="transmembrane region" description="Helical" evidence="7">
    <location>
        <begin position="80"/>
        <end position="97"/>
    </location>
</feature>
<proteinExistence type="inferred from homology"/>
<accession>A0ABP6RF57</accession>
<dbReference type="InterPro" id="IPR000515">
    <property type="entry name" value="MetI-like"/>
</dbReference>
<evidence type="ECO:0000256" key="2">
    <source>
        <dbReference type="ARBA" id="ARBA00022448"/>
    </source>
</evidence>
<feature type="transmembrane region" description="Helical" evidence="7">
    <location>
        <begin position="104"/>
        <end position="128"/>
    </location>
</feature>